<comment type="caution">
    <text evidence="2">The sequence shown here is derived from an EMBL/GenBank/DDBJ whole genome shotgun (WGS) entry which is preliminary data.</text>
</comment>
<sequence>MEDLDRMEQRGTYYISRLKNAYIGDKQQLFARIIFNRLTEKHPRNNKDSEPPIPPTTEK</sequence>
<evidence type="ECO:0000313" key="2">
    <source>
        <dbReference type="EMBL" id="OJE51657.1"/>
    </source>
</evidence>
<evidence type="ECO:0000313" key="3">
    <source>
        <dbReference type="Proteomes" id="UP000183185"/>
    </source>
</evidence>
<gene>
    <name evidence="2" type="ORF">BAQ49_21405</name>
</gene>
<protein>
    <submittedName>
        <fullName evidence="2">Uncharacterized protein</fullName>
    </submittedName>
</protein>
<dbReference type="AlphaFoldDB" id="A0AA44R9D0"/>
<accession>A0AA44R9D0</accession>
<reference evidence="2 3" key="1">
    <citation type="submission" date="2016-06" db="EMBL/GenBank/DDBJ databases">
        <title>First insights into the genetic diversity and population structure of in the Bacillus cereus group bacteria from diverse marine environments.</title>
        <authorList>
            <person name="Liu Y."/>
            <person name="Lai Q."/>
            <person name="Shao Z."/>
        </authorList>
    </citation>
    <scope>NUCLEOTIDE SEQUENCE [LARGE SCALE GENOMIC DNA]</scope>
    <source>
        <strain evidence="2 3">TD42</strain>
    </source>
</reference>
<name>A0AA44R9D0_9BACI</name>
<feature type="region of interest" description="Disordered" evidence="1">
    <location>
        <begin position="37"/>
        <end position="59"/>
    </location>
</feature>
<dbReference type="Proteomes" id="UP000183185">
    <property type="component" value="Unassembled WGS sequence"/>
</dbReference>
<feature type="compositionally biased region" description="Basic and acidic residues" evidence="1">
    <location>
        <begin position="38"/>
        <end position="50"/>
    </location>
</feature>
<organism evidence="2 3">
    <name type="scientific">Bacillus proteolyticus</name>
    <dbReference type="NCBI Taxonomy" id="2026192"/>
    <lineage>
        <taxon>Bacteria</taxon>
        <taxon>Bacillati</taxon>
        <taxon>Bacillota</taxon>
        <taxon>Bacilli</taxon>
        <taxon>Bacillales</taxon>
        <taxon>Bacillaceae</taxon>
        <taxon>Bacillus</taxon>
        <taxon>Bacillus cereus group</taxon>
    </lineage>
</organism>
<proteinExistence type="predicted"/>
<dbReference type="EMBL" id="MACH01000011">
    <property type="protein sequence ID" value="OJE51657.1"/>
    <property type="molecule type" value="Genomic_DNA"/>
</dbReference>
<evidence type="ECO:0000256" key="1">
    <source>
        <dbReference type="SAM" id="MobiDB-lite"/>
    </source>
</evidence>